<organism evidence="1 3">
    <name type="scientific">Clostridium septicum</name>
    <dbReference type="NCBI Taxonomy" id="1504"/>
    <lineage>
        <taxon>Bacteria</taxon>
        <taxon>Bacillati</taxon>
        <taxon>Bacillota</taxon>
        <taxon>Clostridia</taxon>
        <taxon>Eubacteriales</taxon>
        <taxon>Clostridiaceae</taxon>
        <taxon>Clostridium</taxon>
    </lineage>
</organism>
<evidence type="ECO:0000313" key="4">
    <source>
        <dbReference type="Proteomes" id="UP001055437"/>
    </source>
</evidence>
<dbReference type="PANTHER" id="PTHR11102:SF160">
    <property type="entry name" value="ERAD-ASSOCIATED E3 UBIQUITIN-PROTEIN LIGASE COMPONENT HRD3"/>
    <property type="match status" value="1"/>
</dbReference>
<dbReference type="AlphaFoldDB" id="A0A9N7JKJ2"/>
<dbReference type="InterPro" id="IPR050767">
    <property type="entry name" value="Sel1_AlgK"/>
</dbReference>
<dbReference type="EMBL" id="CP023671">
    <property type="protein sequence ID" value="AYE34045.1"/>
    <property type="molecule type" value="Genomic_DNA"/>
</dbReference>
<evidence type="ECO:0000313" key="2">
    <source>
        <dbReference type="EMBL" id="USS00626.1"/>
    </source>
</evidence>
<dbReference type="InterPro" id="IPR011990">
    <property type="entry name" value="TPR-like_helical_dom_sf"/>
</dbReference>
<dbReference type="GO" id="GO:0036503">
    <property type="term" value="P:ERAD pathway"/>
    <property type="evidence" value="ECO:0007669"/>
    <property type="project" value="TreeGrafter"/>
</dbReference>
<dbReference type="KEGG" id="csep:CP523_05965"/>
<accession>A0A9N7JKJ2</accession>
<gene>
    <name evidence="1" type="ORF">CP523_05965</name>
    <name evidence="2" type="ORF">NH397_14250</name>
</gene>
<dbReference type="SMART" id="SM00671">
    <property type="entry name" value="SEL1"/>
    <property type="match status" value="13"/>
</dbReference>
<dbReference type="Gene3D" id="1.25.40.10">
    <property type="entry name" value="Tetratricopeptide repeat domain"/>
    <property type="match status" value="2"/>
</dbReference>
<evidence type="ECO:0000313" key="3">
    <source>
        <dbReference type="Proteomes" id="UP000280586"/>
    </source>
</evidence>
<reference evidence="2" key="2">
    <citation type="submission" date="2022-06" db="EMBL/GenBank/DDBJ databases">
        <authorList>
            <person name="Holder M.E."/>
            <person name="Ajami N.J."/>
            <person name="Petrosino J.F."/>
        </authorList>
    </citation>
    <scope>NUCLEOTIDE SEQUENCE</scope>
    <source>
        <strain evidence="2">RMA 8861</strain>
    </source>
</reference>
<sequence>MRYRLDYGFLKLEFRELYTKIQEIEEEEDLEKSYKKIISLLQDILTIICVKNSLFYHRDAYISDSIKVLANDEIIPYEVMCTLSNFIDDISYLKDINSKLKKSSQNISLEDKFPTLYEVLVWLVINCGEEDYSLFYDKLNEGEKAVFNKYLYKKIFSKEEEIEDEIIYSMDSDEFDLNLDIDLDDVELEETFQEELSEEDEPGSAYLLEGEIHYLGKGVEKNYFKAREFFEKSAEEGNEDAQAYLALFYEKGLGGARDVDRAIYWYKKSALKGNSFSQYSLGYIYFSGENVEKNLEYAFQWYKTAAENGFAPAQYALSYLYKNGEGCGKNIFKAYYWLEESAENDFEDSYYVLGQSYLEGSYVETDYKKAFFYLSKGANKGDKNCIESLGDMYYWGFEVDEDKEKAFKLYNKSIEKGNTNLYYKLGKMIEDEGNREKAMEYFLKGHDSGDLRATQKLGIVYYNGDGVKKDIDKALEYMKIAASTGEHHALYVLGVANLEKDRLLGIDYLKNAYKNGSALAAEALASEYLVDVFNEKEINEKELLEYIDIAMENDIGEAFYYYGLIYNNGIGVKKSNEEAFKYFKIAAERGCEKAMIKLGNWYKHGIYVNASAKDAIKWYKRAAEEYNTEAILNIIEIYEKGIGIKRDFDKAFKAAKLLREANVVEGNLKLAYYYMVGIGTEIDLEKTTIYIQDTMELDERKTLNFLGEIAERHMLGFSDEDAIEFYLRSVQLGYVKAYANLEYILYKGNKDINIYSEYFEAIKNKRNNIEQGKSIYVKGKKLVEKGKFRLDNNLIEIGIREIEKSIALGFYPGIIDILSYYESLEKTSDNLIHLYKTKQKLIYYNLI</sequence>
<dbReference type="PANTHER" id="PTHR11102">
    <property type="entry name" value="SEL-1-LIKE PROTEIN"/>
    <property type="match status" value="1"/>
</dbReference>
<protein>
    <submittedName>
        <fullName evidence="2">Sel1 repeat family protein</fullName>
    </submittedName>
</protein>
<name>A0A9N7JKJ2_CLOSE</name>
<keyword evidence="4" id="KW-1185">Reference proteome</keyword>
<dbReference type="GeneID" id="303560217"/>
<dbReference type="RefSeq" id="WP_120140672.1">
    <property type="nucleotide sequence ID" value="NZ_CP023671.1"/>
</dbReference>
<reference evidence="1 3" key="1">
    <citation type="submission" date="2017-09" db="EMBL/GenBank/DDBJ databases">
        <authorList>
            <person name="Thomas P."/>
            <person name="Seyboldt C."/>
        </authorList>
    </citation>
    <scope>NUCLEOTIDE SEQUENCE [LARGE SCALE GENOMIC DNA]</scope>
    <source>
        <strain evidence="1 3">DSM 7534</strain>
    </source>
</reference>
<dbReference type="Proteomes" id="UP001055437">
    <property type="component" value="Chromosome"/>
</dbReference>
<evidence type="ECO:0000313" key="1">
    <source>
        <dbReference type="EMBL" id="AYE34045.1"/>
    </source>
</evidence>
<dbReference type="SUPFAM" id="SSF81901">
    <property type="entry name" value="HCP-like"/>
    <property type="match status" value="3"/>
</dbReference>
<dbReference type="Proteomes" id="UP000280586">
    <property type="component" value="Chromosome"/>
</dbReference>
<proteinExistence type="predicted"/>
<dbReference type="EMBL" id="CP099799">
    <property type="protein sequence ID" value="USS00626.1"/>
    <property type="molecule type" value="Genomic_DNA"/>
</dbReference>
<dbReference type="InterPro" id="IPR006597">
    <property type="entry name" value="Sel1-like"/>
</dbReference>
<dbReference type="Pfam" id="PF08238">
    <property type="entry name" value="Sel1"/>
    <property type="match status" value="12"/>
</dbReference>